<evidence type="ECO:0000256" key="8">
    <source>
        <dbReference type="SAM" id="Phobius"/>
    </source>
</evidence>
<accession>A0A0L7KQ83</accession>
<sequence length="515" mass="60069">MTNKNKCRICLVDGAKHPIFEGIESMKNKLTSEKIINDRVHVVGGKEIPRATCMNLFITVDTGHRSRYVMLRPPIKTFDLKVSEPKSEPKIEDIEGYPRKLCDSCIAILDTLYNFIKKFKTSCKVLESGLIAVKKEPSSENESDMIKFKEEMELEIFKHEPDSDGLEPLDDFWDSKQLTTVKKKKKSLTDIKSKLKRLKDINFKRKPVRKSSRRTNQVASSILEAEFDWNGESLQSSKLMETKEETPKEEIKNTKLLLPKTPQPIPQKLCDICGEIFKDYDKLSQHKQRKHFSKPVKCPECPRMLASQYYLKRHLKRSHDKVKSFICDSCGRGFAFKGELTTHYKVVHLRILRPKKKHVCDKCDKGFEHVRLHTGETPFKCPICGRGYAQRGNMRSHMSHNHRLADLSPETISTLKPSWFKFLKKPLILQEPSSWPSESSSLQRSCVQCGYVVELSCFFFFFFFWELSCFLFIQSESIRLDASDANSEMLQLDLAITFLNWHHWRLIRKYQIRRQ</sequence>
<dbReference type="Pfam" id="PF00096">
    <property type="entry name" value="zf-C2H2"/>
    <property type="match status" value="3"/>
</dbReference>
<evidence type="ECO:0000256" key="2">
    <source>
        <dbReference type="ARBA" id="ARBA00022723"/>
    </source>
</evidence>
<evidence type="ECO:0000256" key="7">
    <source>
        <dbReference type="PROSITE-ProRule" id="PRU00042"/>
    </source>
</evidence>
<comment type="subcellular location">
    <subcellularLocation>
        <location evidence="1">Nucleus</location>
    </subcellularLocation>
</comment>
<dbReference type="GO" id="GO:0005634">
    <property type="term" value="C:nucleus"/>
    <property type="evidence" value="ECO:0007669"/>
    <property type="project" value="UniProtKB-SubCell"/>
</dbReference>
<dbReference type="InterPro" id="IPR050888">
    <property type="entry name" value="ZnF_C2H2-type_TF"/>
</dbReference>
<evidence type="ECO:0000256" key="1">
    <source>
        <dbReference type="ARBA" id="ARBA00004123"/>
    </source>
</evidence>
<dbReference type="AlphaFoldDB" id="A0A0L7KQ83"/>
<evidence type="ECO:0000313" key="10">
    <source>
        <dbReference type="EMBL" id="KOB65255.1"/>
    </source>
</evidence>
<feature type="transmembrane region" description="Helical" evidence="8">
    <location>
        <begin position="451"/>
        <end position="473"/>
    </location>
</feature>
<gene>
    <name evidence="10" type="ORF">OBRU01_19080</name>
</gene>
<dbReference type="InterPro" id="IPR013087">
    <property type="entry name" value="Znf_C2H2_type"/>
</dbReference>
<comment type="caution">
    <text evidence="10">The sequence shown here is derived from an EMBL/GenBank/DDBJ whole genome shotgun (WGS) entry which is preliminary data.</text>
</comment>
<dbReference type="SMART" id="SM00355">
    <property type="entry name" value="ZnF_C2H2"/>
    <property type="match status" value="5"/>
</dbReference>
<dbReference type="PROSITE" id="PS50157">
    <property type="entry name" value="ZINC_FINGER_C2H2_2"/>
    <property type="match status" value="4"/>
</dbReference>
<protein>
    <recommendedName>
        <fullName evidence="9">C2H2-type domain-containing protein</fullName>
    </recommendedName>
</protein>
<dbReference type="STRING" id="104452.A0A0L7KQ83"/>
<name>A0A0L7KQ83_OPEBR</name>
<dbReference type="GO" id="GO:0008270">
    <property type="term" value="F:zinc ion binding"/>
    <property type="evidence" value="ECO:0007669"/>
    <property type="project" value="UniProtKB-KW"/>
</dbReference>
<keyword evidence="6" id="KW-0539">Nucleus</keyword>
<keyword evidence="8" id="KW-0812">Transmembrane</keyword>
<feature type="domain" description="C2H2-type" evidence="9">
    <location>
        <begin position="325"/>
        <end position="348"/>
    </location>
</feature>
<dbReference type="PANTHER" id="PTHR24406">
    <property type="entry name" value="TRANSCRIPTIONAL REPRESSOR CTCFL-RELATED"/>
    <property type="match status" value="1"/>
</dbReference>
<keyword evidence="8" id="KW-1133">Transmembrane helix</keyword>
<dbReference type="FunFam" id="3.30.160.60:FF:000446">
    <property type="entry name" value="Zinc finger protein"/>
    <property type="match status" value="1"/>
</dbReference>
<evidence type="ECO:0000256" key="5">
    <source>
        <dbReference type="ARBA" id="ARBA00022833"/>
    </source>
</evidence>
<feature type="domain" description="C2H2-type" evidence="9">
    <location>
        <begin position="296"/>
        <end position="324"/>
    </location>
</feature>
<dbReference type="Proteomes" id="UP000037510">
    <property type="component" value="Unassembled WGS sequence"/>
</dbReference>
<feature type="domain" description="C2H2-type" evidence="9">
    <location>
        <begin position="379"/>
        <end position="402"/>
    </location>
</feature>
<keyword evidence="3" id="KW-0677">Repeat</keyword>
<evidence type="ECO:0000259" key="9">
    <source>
        <dbReference type="PROSITE" id="PS50157"/>
    </source>
</evidence>
<keyword evidence="4 7" id="KW-0863">Zinc-finger</keyword>
<dbReference type="Gene3D" id="3.30.160.60">
    <property type="entry name" value="Classic Zinc Finger"/>
    <property type="match status" value="3"/>
</dbReference>
<dbReference type="InterPro" id="IPR036236">
    <property type="entry name" value="Znf_C2H2_sf"/>
</dbReference>
<organism evidence="10 11">
    <name type="scientific">Operophtera brumata</name>
    <name type="common">Winter moth</name>
    <name type="synonym">Phalaena brumata</name>
    <dbReference type="NCBI Taxonomy" id="104452"/>
    <lineage>
        <taxon>Eukaryota</taxon>
        <taxon>Metazoa</taxon>
        <taxon>Ecdysozoa</taxon>
        <taxon>Arthropoda</taxon>
        <taxon>Hexapoda</taxon>
        <taxon>Insecta</taxon>
        <taxon>Pterygota</taxon>
        <taxon>Neoptera</taxon>
        <taxon>Endopterygota</taxon>
        <taxon>Lepidoptera</taxon>
        <taxon>Glossata</taxon>
        <taxon>Ditrysia</taxon>
        <taxon>Geometroidea</taxon>
        <taxon>Geometridae</taxon>
        <taxon>Larentiinae</taxon>
        <taxon>Operophtera</taxon>
    </lineage>
</organism>
<keyword evidence="5" id="KW-0862">Zinc</keyword>
<keyword evidence="8" id="KW-0472">Membrane</keyword>
<reference evidence="10 11" key="1">
    <citation type="journal article" date="2015" name="Genome Biol. Evol.">
        <title>The genome of winter moth (Operophtera brumata) provides a genomic perspective on sexual dimorphism and phenology.</title>
        <authorList>
            <person name="Derks M.F."/>
            <person name="Smit S."/>
            <person name="Salis L."/>
            <person name="Schijlen E."/>
            <person name="Bossers A."/>
            <person name="Mateman C."/>
            <person name="Pijl A.S."/>
            <person name="de Ridder D."/>
            <person name="Groenen M.A."/>
            <person name="Visser M.E."/>
            <person name="Megens H.J."/>
        </authorList>
    </citation>
    <scope>NUCLEOTIDE SEQUENCE [LARGE SCALE GENOMIC DNA]</scope>
    <source>
        <strain evidence="10">WM2013NL</strain>
        <tissue evidence="10">Head and thorax</tissue>
    </source>
</reference>
<evidence type="ECO:0000256" key="3">
    <source>
        <dbReference type="ARBA" id="ARBA00022737"/>
    </source>
</evidence>
<evidence type="ECO:0000313" key="11">
    <source>
        <dbReference type="Proteomes" id="UP000037510"/>
    </source>
</evidence>
<keyword evidence="2" id="KW-0479">Metal-binding</keyword>
<evidence type="ECO:0000256" key="6">
    <source>
        <dbReference type="ARBA" id="ARBA00023242"/>
    </source>
</evidence>
<dbReference type="PROSITE" id="PS00028">
    <property type="entry name" value="ZINC_FINGER_C2H2_1"/>
    <property type="match status" value="4"/>
</dbReference>
<dbReference type="SUPFAM" id="SSF57667">
    <property type="entry name" value="beta-beta-alpha zinc fingers"/>
    <property type="match status" value="2"/>
</dbReference>
<feature type="domain" description="C2H2-type" evidence="9">
    <location>
        <begin position="268"/>
        <end position="296"/>
    </location>
</feature>
<dbReference type="EMBL" id="JTDY01007380">
    <property type="protein sequence ID" value="KOB65255.1"/>
    <property type="molecule type" value="Genomic_DNA"/>
</dbReference>
<proteinExistence type="predicted"/>
<keyword evidence="11" id="KW-1185">Reference proteome</keyword>
<evidence type="ECO:0000256" key="4">
    <source>
        <dbReference type="ARBA" id="ARBA00022771"/>
    </source>
</evidence>